<dbReference type="KEGG" id="sbil:SANBI_000488"/>
<dbReference type="Gene3D" id="2.180.10.10">
    <property type="entry name" value="RHS repeat-associated core"/>
    <property type="match status" value="5"/>
</dbReference>
<evidence type="ECO:0000256" key="2">
    <source>
        <dbReference type="SAM" id="MobiDB-lite"/>
    </source>
</evidence>
<proteinExistence type="predicted"/>
<dbReference type="SUPFAM" id="SSF82171">
    <property type="entry name" value="DPP6 N-terminal domain-like"/>
    <property type="match status" value="1"/>
</dbReference>
<dbReference type="InterPro" id="IPR006530">
    <property type="entry name" value="YD"/>
</dbReference>
<accession>A0AAF0Z8I7</accession>
<evidence type="ECO:0000256" key="1">
    <source>
        <dbReference type="ARBA" id="ARBA00022737"/>
    </source>
</evidence>
<dbReference type="InterPro" id="IPR056823">
    <property type="entry name" value="TEN-like_YD-shell"/>
</dbReference>
<keyword evidence="6" id="KW-1185">Reference proteome</keyword>
<dbReference type="Pfam" id="PF20148">
    <property type="entry name" value="DUF6531"/>
    <property type="match status" value="1"/>
</dbReference>
<dbReference type="PANTHER" id="PTHR32305">
    <property type="match status" value="1"/>
</dbReference>
<evidence type="ECO:0000313" key="6">
    <source>
        <dbReference type="Proteomes" id="UP001304340"/>
    </source>
</evidence>
<evidence type="ECO:0000313" key="5">
    <source>
        <dbReference type="EMBL" id="WPF82856.1"/>
    </source>
</evidence>
<dbReference type="SUPFAM" id="SSF101908">
    <property type="entry name" value="Putative isomerase YbhE"/>
    <property type="match status" value="1"/>
</dbReference>
<name>A0AAF0Z8I7_9MICO</name>
<feature type="domain" description="Teneurin-like YD-shell" evidence="4">
    <location>
        <begin position="1443"/>
        <end position="1708"/>
    </location>
</feature>
<dbReference type="PANTHER" id="PTHR32305:SF15">
    <property type="entry name" value="PROTEIN RHSA-RELATED"/>
    <property type="match status" value="1"/>
</dbReference>
<dbReference type="RefSeq" id="WP_319158584.1">
    <property type="nucleotide sequence ID" value="NZ_CP138359.1"/>
</dbReference>
<sequence>MSIEIPVPEAEVSGLDAGSVRVLTREDASEPWTMLPSYLDAARGVVVVHVDHLSQFVVIGDRDVPEVGPRVVLDPDNDIAHTSGPGGPATELAYNVALANQVAAKLTQQCLADVVVTRTDTSVPMLDQSVRAGMATAHDPVLTTTLAFDAALGSPWGTIGNGGSKVYSRGGPADVGLAGSTLDTLPVYTGRPATPTERPMLPYDDFAGVPGALMHLETLYLDHNFDRPVIDAGFSSIVDGVFVSMGRYLESQGFNCTDPDRGGGWPAPPTSDQISAWMQLGFKNYAAYGGDPINLATGNLVTLLDLFTTSGPAGQSSQTALVHNGLDDRVSRFGRGWSSTLSARAQRFADGSAMVVRGDGASYTFTPDGVGGFAADANHGARLHADGGGRLSLVLDDGDTWVFDTSHPEGVGDLVEIREASGAVTTLAYAPLTGDPLFRALTQVTLPGNQVVSVQSNGEGLVTGLSAPDGRTWSLTYDGAWNLTTVTGPDGRSQSFGYDGAGMIVTGVDESGVTYQTNTYDDQSRVSAQSDAQGNVRTFTYSPGSTVYTDAEGSAWTYGVDGRSRVTSSTDPLGATTTFTFGDLDAVTAVTDPDGSTTSLALDAAGRPLKVTGPDGAVTEMTYDPAGRLVRVSEPAPTGSVSTVVERDSAGRVVATQVGDQPASTFAYDAGGNLLSSSDPLGAVTAFTWDERGNLLTETDPLGRVTTHTYDAGNRLTSTTTQAGATTTWAYDSAGRLISETSPDGGVTRYAYNAVGLTTSITDPLGGVMTLEWDSLAHLVGVTDAEGATERLTYNREDAVTSQTDPMGAVTAYTLDAAHRAVAVVDPLGGEWATTLDPVGRVLEQTGPAGGVATYAYDDAGRVAAVSDQDGVVTQYTYDAAGNLTAVQDGQGGETTLVYDELSQLVSSTDPDGATTLFTWDEAGQLVGTTDAAGATTTNAYDAAGQLLETLDASGAATTYSHDPDGHVVAVTDADAVRTDLEVDWAGRTVRETDAHGAAWTTSYDLVGRAVSETDPLGQVTTIAYDAVSNPVAVTDALGETTTYTWDGAGRQTGTQAPSGSATSYGYDPAGQLVEVVAGADADLESSVDADARTTYRYSPTGELVETVDPLGQVTADEFTPGGRLASATNSLGAVEAYTYDDAGRLAEILDPDGRSTAVEYTAGGQVSRRTVTAPGLADRTEDFTYDALGNLVSTTDPTGETGWTYDAAGRVTGEQTVAGTISTRYTAAGRVAAKTLADSSEVTYTYDEAGYPASTTTALGVESYVLDPAAQLESITRTSLGAAADVVTTYERDALGRPTSITHAAAPAVPSAAVTMGASPTTGGPVSCVPAADYLDERSLPGTGSTPGIDTIALAYTYTADGQVATTDRTDTAASRTGADTIFSEALTATYDPMGRLTGTTTVVEQSTPTQPGVRPLSAAALLGAPGCALIAGSGSTTPGVEVTTSTTEETYAWDAAGNRVQSTRVEGDQSVATAATFNSANQITGATTTSGGTPVASVEYSYDKAGNRTSETAHDLTAPEGPPTTTTTGYDGSGRLSTVDSPELDLTYSYDALGRRVSEHLVTALSDRTATQTWDDLTVSGRSDAEHGVTSYAYNPMGTLTAQSGTATGTGSWILGDALDSSIAQVGAAGAITQTSSWNAWGGQLFHTAGWGTRVGYTGEQTDAALGTVSFYARTYDPTSASFTTPDAWGGLLHQPQTLNRYAYVLGDPLTTTDVLGYWPSWAESAGNWVKDTASNVTNHVQDNWRTYASVGVSVVVGAAVVTGAAACIAATAGVCAGVLAGAATTLGTSMAAGAAGAAAAYGVIGDDGRGSLSWAGFGVSTGIGTLAGGIFGKLGGTGAGVTQGLTNLANRITAAHAPSMPRAASSIAIRSTIRAPKAALNWARGGSLGARPRQYIRTQVDGQSVRLPAATRGVTGTASKGSGGVLVPVRSGLHPNVTGVRFMPAKPNQYHPIPRPYAVYYNRKFQTVHPLTGRTIGNDSPWSHLQYGVRRWGIW</sequence>
<dbReference type="Pfam" id="PF05593">
    <property type="entry name" value="RHS_repeat"/>
    <property type="match status" value="14"/>
</dbReference>
<dbReference type="InterPro" id="IPR031325">
    <property type="entry name" value="RHS_repeat"/>
</dbReference>
<dbReference type="InterPro" id="IPR022385">
    <property type="entry name" value="Rhs_assc_core"/>
</dbReference>
<reference evidence="6" key="1">
    <citation type="submission" date="2023-11" db="EMBL/GenBank/DDBJ databases">
        <authorList>
            <person name="Helweg L.P."/>
            <person name="Kiel A."/>
            <person name="Hitz F."/>
            <person name="Ruckert-Reed C."/>
            <person name="Busche T."/>
            <person name="Kaltschmidt B."/>
            <person name="Kaltschmidt C."/>
        </authorList>
    </citation>
    <scope>NUCLEOTIDE SEQUENCE [LARGE SCALE GENOMIC DNA]</scope>
    <source>
        <strain evidence="6">4.1</strain>
    </source>
</reference>
<dbReference type="InterPro" id="IPR045351">
    <property type="entry name" value="DUF6531"/>
</dbReference>
<evidence type="ECO:0000259" key="4">
    <source>
        <dbReference type="Pfam" id="PF25023"/>
    </source>
</evidence>
<organism evidence="5 6">
    <name type="scientific">Sanguibacter biliveldensis</name>
    <dbReference type="NCBI Taxonomy" id="3030830"/>
    <lineage>
        <taxon>Bacteria</taxon>
        <taxon>Bacillati</taxon>
        <taxon>Actinomycetota</taxon>
        <taxon>Actinomycetes</taxon>
        <taxon>Micrococcales</taxon>
        <taxon>Sanguibacteraceae</taxon>
        <taxon>Sanguibacter</taxon>
    </lineage>
</organism>
<gene>
    <name evidence="5" type="ORF">SANBI_000488</name>
</gene>
<feature type="region of interest" description="Disordered" evidence="2">
    <location>
        <begin position="1510"/>
        <end position="1540"/>
    </location>
</feature>
<dbReference type="Pfam" id="PF25023">
    <property type="entry name" value="TEN_YD-shell"/>
    <property type="match status" value="1"/>
</dbReference>
<dbReference type="EMBL" id="CP138359">
    <property type="protein sequence ID" value="WPF82856.1"/>
    <property type="molecule type" value="Genomic_DNA"/>
</dbReference>
<evidence type="ECO:0000259" key="3">
    <source>
        <dbReference type="Pfam" id="PF20148"/>
    </source>
</evidence>
<dbReference type="NCBIfam" id="TIGR01643">
    <property type="entry name" value="YD_repeat_2x"/>
    <property type="match status" value="17"/>
</dbReference>
<dbReference type="Proteomes" id="UP001304340">
    <property type="component" value="Chromosome"/>
</dbReference>
<feature type="domain" description="DUF6531" evidence="3">
    <location>
        <begin position="290"/>
        <end position="365"/>
    </location>
</feature>
<protein>
    <submittedName>
        <fullName evidence="5">DUF6531 domain-containing protein</fullName>
    </submittedName>
</protein>
<keyword evidence="1" id="KW-0677">Repeat</keyword>
<dbReference type="Gene3D" id="3.90.930.1">
    <property type="match status" value="2"/>
</dbReference>
<dbReference type="InterPro" id="IPR050708">
    <property type="entry name" value="T6SS_VgrG/RHS"/>
</dbReference>
<dbReference type="NCBIfam" id="TIGR03696">
    <property type="entry name" value="Rhs_assc_core"/>
    <property type="match status" value="1"/>
</dbReference>